<organism evidence="2 3">
    <name type="scientific">Neotoma lepida</name>
    <name type="common">Desert woodrat</name>
    <dbReference type="NCBI Taxonomy" id="56216"/>
    <lineage>
        <taxon>Eukaryota</taxon>
        <taxon>Metazoa</taxon>
        <taxon>Chordata</taxon>
        <taxon>Craniata</taxon>
        <taxon>Vertebrata</taxon>
        <taxon>Euteleostomi</taxon>
        <taxon>Mammalia</taxon>
        <taxon>Eutheria</taxon>
        <taxon>Euarchontoglires</taxon>
        <taxon>Glires</taxon>
        <taxon>Rodentia</taxon>
        <taxon>Myomorpha</taxon>
        <taxon>Muroidea</taxon>
        <taxon>Cricetidae</taxon>
        <taxon>Neotominae</taxon>
        <taxon>Neotoma</taxon>
    </lineage>
</organism>
<comment type="caution">
    <text evidence="2">The sequence shown here is derived from an EMBL/GenBank/DDBJ whole genome shotgun (WGS) entry which is preliminary data.</text>
</comment>
<keyword evidence="1" id="KW-0732">Signal</keyword>
<sequence length="117" mass="12656">MEHLMHACHCIVWAASAAAASVMAVSSTTSVPDATNQTSNLFRVSEWCVRPREIWTAKVSPPQETGRTGYLTSPVQGMFRKTVPDGKVLEIKESFPCGLALRVRKAGHGGSSNRKKG</sequence>
<evidence type="ECO:0000313" key="2">
    <source>
        <dbReference type="EMBL" id="OBS80407.1"/>
    </source>
</evidence>
<evidence type="ECO:0000313" key="3">
    <source>
        <dbReference type="Proteomes" id="UP000092124"/>
    </source>
</evidence>
<evidence type="ECO:0000256" key="1">
    <source>
        <dbReference type="SAM" id="SignalP"/>
    </source>
</evidence>
<feature type="non-terminal residue" evidence="2">
    <location>
        <position position="117"/>
    </location>
</feature>
<evidence type="ECO:0008006" key="4">
    <source>
        <dbReference type="Google" id="ProtNLM"/>
    </source>
</evidence>
<proteinExistence type="predicted"/>
<dbReference type="EMBL" id="LZPO01017369">
    <property type="protein sequence ID" value="OBS80407.1"/>
    <property type="molecule type" value="Genomic_DNA"/>
</dbReference>
<dbReference type="Proteomes" id="UP000092124">
    <property type="component" value="Unassembled WGS sequence"/>
</dbReference>
<keyword evidence="3" id="KW-1185">Reference proteome</keyword>
<feature type="chain" id="PRO_5008346586" description="Secreted protein" evidence="1">
    <location>
        <begin position="25"/>
        <end position="117"/>
    </location>
</feature>
<accession>A0A1A6HRR3</accession>
<name>A0A1A6HRR3_NEOLE</name>
<feature type="signal peptide" evidence="1">
    <location>
        <begin position="1"/>
        <end position="24"/>
    </location>
</feature>
<reference evidence="2 3" key="1">
    <citation type="submission" date="2016-06" db="EMBL/GenBank/DDBJ databases">
        <title>The Draft Genome Sequence and Annotation of the Desert Woodrat Neotoma lepida.</title>
        <authorList>
            <person name="Campbell M."/>
            <person name="Oakeson K.F."/>
            <person name="Yandell M."/>
            <person name="Halpert J.R."/>
            <person name="Dearing D."/>
        </authorList>
    </citation>
    <scope>NUCLEOTIDE SEQUENCE [LARGE SCALE GENOMIC DNA]</scope>
    <source>
        <strain evidence="2">417</strain>
        <tissue evidence="2">Liver</tissue>
    </source>
</reference>
<protein>
    <recommendedName>
        <fullName evidence="4">Secreted protein</fullName>
    </recommendedName>
</protein>
<gene>
    <name evidence="2" type="ORF">A6R68_21389</name>
</gene>
<dbReference type="AlphaFoldDB" id="A0A1A6HRR3"/>